<dbReference type="Proteomes" id="UP001732700">
    <property type="component" value="Chromosome 1D"/>
</dbReference>
<sequence>MATESPQLFLCPISMELMEDPVTVATGVTYERRSIERWFFKYGKATCPATMQHLASFDLTPNHTLKRVISSWAERGSSPSSPTDALAPMARERLPSVLTGIEATPFKVTALKSLRSCMALDGAAQGEFVAYDGIQVLSRVMAQALAESGAGGDFSASGRRGARGGLTCYLPASGRSGGGLAPAGGVTALGKRRRSNPLATKDDDKPRWVRAPALNLDDHIIVVPSRPDLPDKAVEDYAASLSTAPMDRSRPMWEFHLLDFPTSNATSTVVIRVHHSLGDGMSLLTLLMASTRSAADPSRLPAMPAPPARSGDIYARPRPPTSAGALAFLAWLWSFVVLAWHTVVDVTLFVATIAFVRDPQTLFKRADIGRRGGGGERPRCKRFVNRSLSLVDVKFVKNAMNCTVNDVLVGVTSAALSRYYFRRSGDNNTRKISLRSILLVNIRPTTSLQAYVDMIESGNSDGVKWGNQLGYIILPFHIAMYEDPLQYVRKAKKIVDRKKSSLEVVFTHMLGEVIIKTLGVKAAGVIFHRMISHTSISFSNMIGPAEEVEFYGHPVVSIAPSAYGPPEALTVHYQSYSNTIKVILAVDEDHFPDHGQLLDDFIESLCIIKDGASLK</sequence>
<keyword evidence="2" id="KW-1185">Reference proteome</keyword>
<reference evidence="1" key="2">
    <citation type="submission" date="2025-09" db="UniProtKB">
        <authorList>
            <consortium name="EnsemblPlants"/>
        </authorList>
    </citation>
    <scope>IDENTIFICATION</scope>
</reference>
<evidence type="ECO:0000313" key="2">
    <source>
        <dbReference type="Proteomes" id="UP001732700"/>
    </source>
</evidence>
<protein>
    <submittedName>
        <fullName evidence="1">Uncharacterized protein</fullName>
    </submittedName>
</protein>
<name>A0ACD5TYB7_AVESA</name>
<accession>A0ACD5TYB7</accession>
<evidence type="ECO:0000313" key="1">
    <source>
        <dbReference type="EnsemblPlants" id="AVESA.00010b.r2.1DG0148920.1.CDS"/>
    </source>
</evidence>
<organism evidence="1 2">
    <name type="scientific">Avena sativa</name>
    <name type="common">Oat</name>
    <dbReference type="NCBI Taxonomy" id="4498"/>
    <lineage>
        <taxon>Eukaryota</taxon>
        <taxon>Viridiplantae</taxon>
        <taxon>Streptophyta</taxon>
        <taxon>Embryophyta</taxon>
        <taxon>Tracheophyta</taxon>
        <taxon>Spermatophyta</taxon>
        <taxon>Magnoliopsida</taxon>
        <taxon>Liliopsida</taxon>
        <taxon>Poales</taxon>
        <taxon>Poaceae</taxon>
        <taxon>BOP clade</taxon>
        <taxon>Pooideae</taxon>
        <taxon>Poodae</taxon>
        <taxon>Poeae</taxon>
        <taxon>Poeae Chloroplast Group 1 (Aveneae type)</taxon>
        <taxon>Aveninae</taxon>
        <taxon>Avena</taxon>
    </lineage>
</organism>
<dbReference type="EnsemblPlants" id="AVESA.00010b.r2.1DG0148920.1">
    <property type="protein sequence ID" value="AVESA.00010b.r2.1DG0148920.1.CDS"/>
    <property type="gene ID" value="AVESA.00010b.r2.1DG0148920"/>
</dbReference>
<reference evidence="1" key="1">
    <citation type="submission" date="2021-05" db="EMBL/GenBank/DDBJ databases">
        <authorList>
            <person name="Scholz U."/>
            <person name="Mascher M."/>
            <person name="Fiebig A."/>
        </authorList>
    </citation>
    <scope>NUCLEOTIDE SEQUENCE [LARGE SCALE GENOMIC DNA]</scope>
</reference>
<proteinExistence type="predicted"/>